<evidence type="ECO:0000313" key="2">
    <source>
        <dbReference type="EMBL" id="GMI06492.1"/>
    </source>
</evidence>
<feature type="compositionally biased region" description="Basic and acidic residues" evidence="1">
    <location>
        <begin position="1"/>
        <end position="19"/>
    </location>
</feature>
<dbReference type="Proteomes" id="UP001165082">
    <property type="component" value="Unassembled WGS sequence"/>
</dbReference>
<proteinExistence type="predicted"/>
<comment type="caution">
    <text evidence="2">The sequence shown here is derived from an EMBL/GenBank/DDBJ whole genome shotgun (WGS) entry which is preliminary data.</text>
</comment>
<keyword evidence="3" id="KW-1185">Reference proteome</keyword>
<dbReference type="AlphaFoldDB" id="A0A9W7CDV7"/>
<reference evidence="2" key="1">
    <citation type="submission" date="2022-07" db="EMBL/GenBank/DDBJ databases">
        <title>Genome analysis of Parmales, a sister group of diatoms, reveals the evolutionary specialization of diatoms from phago-mixotrophs to photoautotrophs.</title>
        <authorList>
            <person name="Ban H."/>
            <person name="Sato S."/>
            <person name="Yoshikawa S."/>
            <person name="Kazumasa Y."/>
            <person name="Nakamura Y."/>
            <person name="Ichinomiya M."/>
            <person name="Saitoh K."/>
            <person name="Sato N."/>
            <person name="Blanc-Mathieu R."/>
            <person name="Endo H."/>
            <person name="Kuwata A."/>
            <person name="Ogata H."/>
        </authorList>
    </citation>
    <scope>NUCLEOTIDE SEQUENCE</scope>
</reference>
<gene>
    <name evidence="2" type="ORF">TrRE_jg2185</name>
</gene>
<evidence type="ECO:0000313" key="3">
    <source>
        <dbReference type="Proteomes" id="UP001165082"/>
    </source>
</evidence>
<feature type="region of interest" description="Disordered" evidence="1">
    <location>
        <begin position="1"/>
        <end position="21"/>
    </location>
</feature>
<accession>A0A9W7CDV7</accession>
<name>A0A9W7CDV7_9STRA</name>
<dbReference type="EMBL" id="BRXZ01000163">
    <property type="protein sequence ID" value="GMI06492.1"/>
    <property type="molecule type" value="Genomic_DNA"/>
</dbReference>
<sequence>MGRTKVSDGHTAKMEMTRDFRRKSLNTDGEIFNNGVDRAANARVSIRMLSSVVKENYTGEGEDERAEARTLLAPFSWVHS</sequence>
<evidence type="ECO:0000256" key="1">
    <source>
        <dbReference type="SAM" id="MobiDB-lite"/>
    </source>
</evidence>
<protein>
    <submittedName>
        <fullName evidence="2">Uncharacterized protein</fullName>
    </submittedName>
</protein>
<organism evidence="2 3">
    <name type="scientific">Triparma retinervis</name>
    <dbReference type="NCBI Taxonomy" id="2557542"/>
    <lineage>
        <taxon>Eukaryota</taxon>
        <taxon>Sar</taxon>
        <taxon>Stramenopiles</taxon>
        <taxon>Ochrophyta</taxon>
        <taxon>Bolidophyceae</taxon>
        <taxon>Parmales</taxon>
        <taxon>Triparmaceae</taxon>
        <taxon>Triparma</taxon>
    </lineage>
</organism>